<evidence type="ECO:0000313" key="2">
    <source>
        <dbReference type="Proteomes" id="UP000235371"/>
    </source>
</evidence>
<reference evidence="1 2" key="1">
    <citation type="submission" date="2016-04" db="EMBL/GenBank/DDBJ databases">
        <title>A degradative enzymes factory behind the ericoid mycorrhizal symbiosis.</title>
        <authorList>
            <consortium name="DOE Joint Genome Institute"/>
            <person name="Martino E."/>
            <person name="Morin E."/>
            <person name="Grelet G."/>
            <person name="Kuo A."/>
            <person name="Kohler A."/>
            <person name="Daghino S."/>
            <person name="Barry K."/>
            <person name="Choi C."/>
            <person name="Cichocki N."/>
            <person name="Clum A."/>
            <person name="Copeland A."/>
            <person name="Hainaut M."/>
            <person name="Haridas S."/>
            <person name="Labutti K."/>
            <person name="Lindquist E."/>
            <person name="Lipzen A."/>
            <person name="Khouja H.-R."/>
            <person name="Murat C."/>
            <person name="Ohm R."/>
            <person name="Olson A."/>
            <person name="Spatafora J."/>
            <person name="Veneault-Fourrey C."/>
            <person name="Henrissat B."/>
            <person name="Grigoriev I."/>
            <person name="Martin F."/>
            <person name="Perotto S."/>
        </authorList>
    </citation>
    <scope>NUCLEOTIDE SEQUENCE [LARGE SCALE GENOMIC DNA]</scope>
    <source>
        <strain evidence="1 2">E</strain>
    </source>
</reference>
<protein>
    <submittedName>
        <fullName evidence="1">Uncharacterized protein</fullName>
    </submittedName>
</protein>
<sequence>MKSPLSLILSRHPSKSKPLPPFLTLLDFDCRVLIYKTLLASEYHFYFNNPTPGLLDGLLRSCKFLRDEIKQWYRLNRKQNWLTTIPSLGLGIFAPDATIFHLDFDYRTRGNLNLLQRHRRRAIKKAHIHEFRPAVEVELYKIEHLVIHRDTLPKYPKLSVEKSEANKVLSAMKNLKSVEFAIRVQESRRSLHSMSSFR</sequence>
<keyword evidence="2" id="KW-1185">Reference proteome</keyword>
<accession>A0A2J6SXV6</accession>
<gene>
    <name evidence="1" type="ORF">K444DRAFT_694649</name>
</gene>
<dbReference type="GeneID" id="36595949"/>
<dbReference type="InParanoid" id="A0A2J6SXV6"/>
<dbReference type="Proteomes" id="UP000235371">
    <property type="component" value="Unassembled WGS sequence"/>
</dbReference>
<dbReference type="EMBL" id="KZ613854">
    <property type="protein sequence ID" value="PMD55599.1"/>
    <property type="molecule type" value="Genomic_DNA"/>
</dbReference>
<proteinExistence type="predicted"/>
<name>A0A2J6SXV6_9HELO</name>
<dbReference type="RefSeq" id="XP_024732503.1">
    <property type="nucleotide sequence ID" value="XM_024887873.1"/>
</dbReference>
<dbReference type="AlphaFoldDB" id="A0A2J6SXV6"/>
<evidence type="ECO:0000313" key="1">
    <source>
        <dbReference type="EMBL" id="PMD55599.1"/>
    </source>
</evidence>
<organism evidence="1 2">
    <name type="scientific">Hyaloscypha bicolor E</name>
    <dbReference type="NCBI Taxonomy" id="1095630"/>
    <lineage>
        <taxon>Eukaryota</taxon>
        <taxon>Fungi</taxon>
        <taxon>Dikarya</taxon>
        <taxon>Ascomycota</taxon>
        <taxon>Pezizomycotina</taxon>
        <taxon>Leotiomycetes</taxon>
        <taxon>Helotiales</taxon>
        <taxon>Hyaloscyphaceae</taxon>
        <taxon>Hyaloscypha</taxon>
        <taxon>Hyaloscypha bicolor</taxon>
    </lineage>
</organism>